<dbReference type="PANTHER" id="PTHR30055">
    <property type="entry name" value="HTH-TYPE TRANSCRIPTIONAL REGULATOR RUTR"/>
    <property type="match status" value="1"/>
</dbReference>
<comment type="caution">
    <text evidence="7">The sequence shown here is derived from an EMBL/GenBank/DDBJ whole genome shotgun (WGS) entry which is preliminary data.</text>
</comment>
<feature type="compositionally biased region" description="Basic and acidic residues" evidence="5">
    <location>
        <begin position="120"/>
        <end position="134"/>
    </location>
</feature>
<dbReference type="InterPro" id="IPR001647">
    <property type="entry name" value="HTH_TetR"/>
</dbReference>
<feature type="domain" description="HTH tetR-type" evidence="6">
    <location>
        <begin position="14"/>
        <end position="73"/>
    </location>
</feature>
<keyword evidence="1" id="KW-0805">Transcription regulation</keyword>
<feature type="DNA-binding region" description="H-T-H motif" evidence="4">
    <location>
        <begin position="36"/>
        <end position="55"/>
    </location>
</feature>
<dbReference type="SUPFAM" id="SSF46689">
    <property type="entry name" value="Homeodomain-like"/>
    <property type="match status" value="1"/>
</dbReference>
<accession>A0A841FIR6</accession>
<evidence type="ECO:0000256" key="2">
    <source>
        <dbReference type="ARBA" id="ARBA00023125"/>
    </source>
</evidence>
<dbReference type="PANTHER" id="PTHR30055:SF234">
    <property type="entry name" value="HTH-TYPE TRANSCRIPTIONAL REGULATOR BETI"/>
    <property type="match status" value="1"/>
</dbReference>
<dbReference type="InterPro" id="IPR050109">
    <property type="entry name" value="HTH-type_TetR-like_transc_reg"/>
</dbReference>
<keyword evidence="8" id="KW-1185">Reference proteome</keyword>
<reference evidence="7 8" key="1">
    <citation type="submission" date="2020-08" db="EMBL/GenBank/DDBJ databases">
        <title>Genomic Encyclopedia of Type Strains, Phase IV (KMG-IV): sequencing the most valuable type-strain genomes for metagenomic binning, comparative biology and taxonomic classification.</title>
        <authorList>
            <person name="Goeker M."/>
        </authorList>
    </citation>
    <scope>NUCLEOTIDE SEQUENCE [LARGE SCALE GENOMIC DNA]</scope>
    <source>
        <strain evidence="7 8">YIM 65646</strain>
    </source>
</reference>
<dbReference type="Pfam" id="PF00440">
    <property type="entry name" value="TetR_N"/>
    <property type="match status" value="1"/>
</dbReference>
<name>A0A841FIR6_9ACTN</name>
<sequence length="200" mass="21685">MTETRKRAPGMTPEQRREMIVRAALPLVAELGAAVTTGQIARAAGIGEATIFRVFTDKDELLHACLAQAFDPGHVLAEITAIPLDQPLADRLTEAAESMRAYLERMGALIGALHTGGRPRRPENPDGRPGDERDAAMGRTIEALSALFEPERATMRFTPEEAAELFLRLTFTRPAPDGAHVLDLPRTIDAFLHGVAPTCP</sequence>
<dbReference type="GO" id="GO:0003700">
    <property type="term" value="F:DNA-binding transcription factor activity"/>
    <property type="evidence" value="ECO:0007669"/>
    <property type="project" value="TreeGrafter"/>
</dbReference>
<organism evidence="7 8">
    <name type="scientific">Phytomonospora endophytica</name>
    <dbReference type="NCBI Taxonomy" id="714109"/>
    <lineage>
        <taxon>Bacteria</taxon>
        <taxon>Bacillati</taxon>
        <taxon>Actinomycetota</taxon>
        <taxon>Actinomycetes</taxon>
        <taxon>Micromonosporales</taxon>
        <taxon>Micromonosporaceae</taxon>
        <taxon>Phytomonospora</taxon>
    </lineage>
</organism>
<evidence type="ECO:0000313" key="8">
    <source>
        <dbReference type="Proteomes" id="UP000548476"/>
    </source>
</evidence>
<dbReference type="EMBL" id="JACHGT010000005">
    <property type="protein sequence ID" value="MBB6034843.1"/>
    <property type="molecule type" value="Genomic_DNA"/>
</dbReference>
<evidence type="ECO:0000256" key="1">
    <source>
        <dbReference type="ARBA" id="ARBA00023015"/>
    </source>
</evidence>
<gene>
    <name evidence="7" type="ORF">HNR73_002697</name>
</gene>
<evidence type="ECO:0000313" key="7">
    <source>
        <dbReference type="EMBL" id="MBB6034843.1"/>
    </source>
</evidence>
<dbReference type="PROSITE" id="PS50977">
    <property type="entry name" value="HTH_TETR_2"/>
    <property type="match status" value="1"/>
</dbReference>
<evidence type="ECO:0000256" key="5">
    <source>
        <dbReference type="SAM" id="MobiDB-lite"/>
    </source>
</evidence>
<evidence type="ECO:0000256" key="3">
    <source>
        <dbReference type="ARBA" id="ARBA00023163"/>
    </source>
</evidence>
<protein>
    <submittedName>
        <fullName evidence="7">AcrR family transcriptional regulator</fullName>
    </submittedName>
</protein>
<keyword evidence="2 4" id="KW-0238">DNA-binding</keyword>
<dbReference type="RefSeq" id="WP_203686631.1">
    <property type="nucleotide sequence ID" value="NZ_BONT01000067.1"/>
</dbReference>
<dbReference type="PRINTS" id="PR00455">
    <property type="entry name" value="HTHTETR"/>
</dbReference>
<dbReference type="Gene3D" id="1.10.357.10">
    <property type="entry name" value="Tetracycline Repressor, domain 2"/>
    <property type="match status" value="1"/>
</dbReference>
<evidence type="ECO:0000256" key="4">
    <source>
        <dbReference type="PROSITE-ProRule" id="PRU00335"/>
    </source>
</evidence>
<evidence type="ECO:0000259" key="6">
    <source>
        <dbReference type="PROSITE" id="PS50977"/>
    </source>
</evidence>
<proteinExistence type="predicted"/>
<dbReference type="GO" id="GO:0000976">
    <property type="term" value="F:transcription cis-regulatory region binding"/>
    <property type="evidence" value="ECO:0007669"/>
    <property type="project" value="TreeGrafter"/>
</dbReference>
<keyword evidence="3" id="KW-0804">Transcription</keyword>
<feature type="region of interest" description="Disordered" evidence="5">
    <location>
        <begin position="113"/>
        <end position="134"/>
    </location>
</feature>
<dbReference type="AlphaFoldDB" id="A0A841FIR6"/>
<dbReference type="Proteomes" id="UP000548476">
    <property type="component" value="Unassembled WGS sequence"/>
</dbReference>
<dbReference type="InterPro" id="IPR009057">
    <property type="entry name" value="Homeodomain-like_sf"/>
</dbReference>